<evidence type="ECO:0000256" key="3">
    <source>
        <dbReference type="ARBA" id="ARBA00022692"/>
    </source>
</evidence>
<feature type="domain" description="ABC3 transporter permease C-terminal" evidence="8">
    <location>
        <begin position="376"/>
        <end position="504"/>
    </location>
</feature>
<feature type="transmembrane region" description="Helical" evidence="7">
    <location>
        <begin position="21"/>
        <end position="44"/>
    </location>
</feature>
<feature type="transmembrane region" description="Helical" evidence="7">
    <location>
        <begin position="373"/>
        <end position="398"/>
    </location>
</feature>
<feature type="transmembrane region" description="Helical" evidence="7">
    <location>
        <begin position="426"/>
        <end position="451"/>
    </location>
</feature>
<evidence type="ECO:0000313" key="9">
    <source>
        <dbReference type="EMBL" id="QHX43564.1"/>
    </source>
</evidence>
<dbReference type="InterPro" id="IPR050250">
    <property type="entry name" value="Macrolide_Exporter_MacB"/>
</dbReference>
<keyword evidence="2" id="KW-1003">Cell membrane</keyword>
<proteinExistence type="inferred from homology"/>
<dbReference type="AlphaFoldDB" id="A0A6P1Y256"/>
<sequence length="510" mass="55968">MNKTIFKLALKNLFSHKTKTLIIMILIGLGSFLVVLGLGVLNFAEKQTKNVCESDFCGDIFITGKPSDKDVNVTIAGAYKNVNTGKLPSMPYLSKIEKIEAKLHDMPEASVFTRGMVVGYGMLRPADLSDTWEPKGENFSYMPYATTLGIEPSSYKKTFETIKVYEGEFPDSDGAEFILLPQKVKEKYEKYYERELHVGDEVVVMSFGEKAKLRKIRVSGFFTFAHPDTAIQAVLYTDINSARMLAGVTMGARTVTEIPKSIDLSLAEKSEDDLFSDDAVGVTEEAESITEKKATAEELENILGSTELRNQLNMADTDAWHFVTVKLKDPSKTSRVIADLNKWFAEEGLIAQALPWDKAVVQYAAAIKMTRTLMIAVLVLLAVVVLIVIMNTLVVSVMERTAEIGTMRAIGAKRSFVRRLFYTESFLLSCVGALCGIALAIIAGLIFNALGIRLPNETMAVMFGGYKIQTAISPVAVLSTLAAMLAAGVIANWYPVGLALKISPLEAINK</sequence>
<keyword evidence="3 7" id="KW-0812">Transmembrane</keyword>
<evidence type="ECO:0000256" key="4">
    <source>
        <dbReference type="ARBA" id="ARBA00022989"/>
    </source>
</evidence>
<evidence type="ECO:0000256" key="6">
    <source>
        <dbReference type="ARBA" id="ARBA00038076"/>
    </source>
</evidence>
<keyword evidence="4 7" id="KW-1133">Transmembrane helix</keyword>
<dbReference type="InterPro" id="IPR003838">
    <property type="entry name" value="ABC3_permease_C"/>
</dbReference>
<evidence type="ECO:0000256" key="1">
    <source>
        <dbReference type="ARBA" id="ARBA00004651"/>
    </source>
</evidence>
<evidence type="ECO:0000256" key="7">
    <source>
        <dbReference type="SAM" id="Phobius"/>
    </source>
</evidence>
<gene>
    <name evidence="9" type="ORF">GWP43_09065</name>
</gene>
<accession>A0A6P1Y256</accession>
<feature type="transmembrane region" description="Helical" evidence="7">
    <location>
        <begin position="471"/>
        <end position="494"/>
    </location>
</feature>
<dbReference type="PANTHER" id="PTHR30572:SF4">
    <property type="entry name" value="ABC TRANSPORTER PERMEASE YTRF"/>
    <property type="match status" value="1"/>
</dbReference>
<keyword evidence="5 7" id="KW-0472">Membrane</keyword>
<dbReference type="GO" id="GO:0005886">
    <property type="term" value="C:plasma membrane"/>
    <property type="evidence" value="ECO:0007669"/>
    <property type="project" value="UniProtKB-SubCell"/>
</dbReference>
<comment type="similarity">
    <text evidence="6">Belongs to the ABC-4 integral membrane protein family.</text>
</comment>
<dbReference type="Pfam" id="PF02687">
    <property type="entry name" value="FtsX"/>
    <property type="match status" value="1"/>
</dbReference>
<protein>
    <submittedName>
        <fullName evidence="9">ABC transporter permease</fullName>
    </submittedName>
</protein>
<comment type="subcellular location">
    <subcellularLocation>
        <location evidence="1">Cell membrane</location>
        <topology evidence="1">Multi-pass membrane protein</topology>
    </subcellularLocation>
</comment>
<dbReference type="Proteomes" id="UP000464374">
    <property type="component" value="Chromosome"/>
</dbReference>
<evidence type="ECO:0000256" key="2">
    <source>
        <dbReference type="ARBA" id="ARBA00022475"/>
    </source>
</evidence>
<dbReference type="GO" id="GO:0022857">
    <property type="term" value="F:transmembrane transporter activity"/>
    <property type="evidence" value="ECO:0007669"/>
    <property type="project" value="TreeGrafter"/>
</dbReference>
<evidence type="ECO:0000313" key="10">
    <source>
        <dbReference type="Proteomes" id="UP000464374"/>
    </source>
</evidence>
<dbReference type="PANTHER" id="PTHR30572">
    <property type="entry name" value="MEMBRANE COMPONENT OF TRANSPORTER-RELATED"/>
    <property type="match status" value="1"/>
</dbReference>
<dbReference type="EMBL" id="CP048020">
    <property type="protein sequence ID" value="QHX43564.1"/>
    <property type="molecule type" value="Genomic_DNA"/>
</dbReference>
<dbReference type="KEGG" id="trz:GWP43_09065"/>
<evidence type="ECO:0000259" key="8">
    <source>
        <dbReference type="Pfam" id="PF02687"/>
    </source>
</evidence>
<dbReference type="RefSeq" id="WP_162663879.1">
    <property type="nucleotide sequence ID" value="NZ_CP048020.1"/>
</dbReference>
<evidence type="ECO:0000256" key="5">
    <source>
        <dbReference type="ARBA" id="ARBA00023136"/>
    </source>
</evidence>
<name>A0A6P1Y256_9SPIR</name>
<reference evidence="9 10" key="1">
    <citation type="submission" date="2020-01" db="EMBL/GenBank/DDBJ databases">
        <title>Complete genome sequence of a human oral phylogroup 1 Treponema sp. strain ATCC 700766, originally isolated from periodontitis dental plaque.</title>
        <authorList>
            <person name="Chan Y."/>
            <person name="Huo Y.-B."/>
            <person name="Yu X.-L."/>
            <person name="Zeng H."/>
            <person name="Leung W.-K."/>
            <person name="Watt R.M."/>
        </authorList>
    </citation>
    <scope>NUCLEOTIDE SEQUENCE [LARGE SCALE GENOMIC DNA]</scope>
    <source>
        <strain evidence="9 10">OMZ 804</strain>
    </source>
</reference>
<organism evidence="9 10">
    <name type="scientific">Treponema vincentii</name>
    <dbReference type="NCBI Taxonomy" id="69710"/>
    <lineage>
        <taxon>Bacteria</taxon>
        <taxon>Pseudomonadati</taxon>
        <taxon>Spirochaetota</taxon>
        <taxon>Spirochaetia</taxon>
        <taxon>Spirochaetales</taxon>
        <taxon>Treponemataceae</taxon>
        <taxon>Treponema</taxon>
    </lineage>
</organism>